<protein>
    <submittedName>
        <fullName evidence="2">Uncharacterized protein</fullName>
    </submittedName>
</protein>
<feature type="compositionally biased region" description="Low complexity" evidence="1">
    <location>
        <begin position="62"/>
        <end position="78"/>
    </location>
</feature>
<accession>A0ABP7BW02</accession>
<evidence type="ECO:0000256" key="1">
    <source>
        <dbReference type="SAM" id="MobiDB-lite"/>
    </source>
</evidence>
<comment type="caution">
    <text evidence="2">The sequence shown here is derived from an EMBL/GenBank/DDBJ whole genome shotgun (WGS) entry which is preliminary data.</text>
</comment>
<dbReference type="EMBL" id="BAAAZP010000071">
    <property type="protein sequence ID" value="GAA3668438.1"/>
    <property type="molecule type" value="Genomic_DNA"/>
</dbReference>
<proteinExistence type="predicted"/>
<name>A0ABP7BW02_9ACTN</name>
<evidence type="ECO:0000313" key="3">
    <source>
        <dbReference type="Proteomes" id="UP001500902"/>
    </source>
</evidence>
<keyword evidence="3" id="KW-1185">Reference proteome</keyword>
<sequence>MDGWKVTGRPGAVPAVQVRVVADAFTGATAGARVEAGFRARAEAGSGAGADRAAAVPDGDSRATARAQAARTGRRVQGFMVLPRR</sequence>
<organism evidence="2 3">
    <name type="scientific">Nonomuraea antimicrobica</name>
    <dbReference type="NCBI Taxonomy" id="561173"/>
    <lineage>
        <taxon>Bacteria</taxon>
        <taxon>Bacillati</taxon>
        <taxon>Actinomycetota</taxon>
        <taxon>Actinomycetes</taxon>
        <taxon>Streptosporangiales</taxon>
        <taxon>Streptosporangiaceae</taxon>
        <taxon>Nonomuraea</taxon>
    </lineage>
</organism>
<feature type="region of interest" description="Disordered" evidence="1">
    <location>
        <begin position="43"/>
        <end position="85"/>
    </location>
</feature>
<evidence type="ECO:0000313" key="2">
    <source>
        <dbReference type="EMBL" id="GAA3668438.1"/>
    </source>
</evidence>
<gene>
    <name evidence="2" type="ORF">GCM10022224_035820</name>
</gene>
<dbReference type="Proteomes" id="UP001500902">
    <property type="component" value="Unassembled WGS sequence"/>
</dbReference>
<reference evidence="3" key="1">
    <citation type="journal article" date="2019" name="Int. J. Syst. Evol. Microbiol.">
        <title>The Global Catalogue of Microorganisms (GCM) 10K type strain sequencing project: providing services to taxonomists for standard genome sequencing and annotation.</title>
        <authorList>
            <consortium name="The Broad Institute Genomics Platform"/>
            <consortium name="The Broad Institute Genome Sequencing Center for Infectious Disease"/>
            <person name="Wu L."/>
            <person name="Ma J."/>
        </authorList>
    </citation>
    <scope>NUCLEOTIDE SEQUENCE [LARGE SCALE GENOMIC DNA]</scope>
    <source>
        <strain evidence="3">JCM 16904</strain>
    </source>
</reference>
<feature type="compositionally biased region" description="Low complexity" evidence="1">
    <location>
        <begin position="43"/>
        <end position="55"/>
    </location>
</feature>